<reference evidence="2 3" key="1">
    <citation type="submission" date="2015-02" db="EMBL/GenBank/DDBJ databases">
        <title>Genome Sequence of Jannaschia aquimarina DSM28248, a member of the Roseobacter clade.</title>
        <authorList>
            <person name="Voget S."/>
            <person name="Daniel R."/>
        </authorList>
    </citation>
    <scope>NUCLEOTIDE SEQUENCE [LARGE SCALE GENOMIC DNA]</scope>
    <source>
        <strain evidence="2 3">GSW-M26</strain>
    </source>
</reference>
<gene>
    <name evidence="2" type="ORF">jaqu_08480</name>
</gene>
<comment type="caution">
    <text evidence="2">The sequence shown here is derived from an EMBL/GenBank/DDBJ whole genome shotgun (WGS) entry which is preliminary data.</text>
</comment>
<name>A0A0D1DBS0_9RHOB</name>
<sequence>MIRERRADARPPWLRALVRRLLRRLVRRIVIVAVVTLALALSGTSRMEVTAGLSGLAHEFVVTMNAAVIARRQAEPGPRTCKPSETVIRGNMRFERVATDACRGRVDDVAGGPQGDLSGRAGLSLR</sequence>
<evidence type="ECO:0000313" key="2">
    <source>
        <dbReference type="EMBL" id="KIT17433.1"/>
    </source>
</evidence>
<keyword evidence="3" id="KW-1185">Reference proteome</keyword>
<protein>
    <submittedName>
        <fullName evidence="2">Uncharacterized protein</fullName>
    </submittedName>
</protein>
<organism evidence="2 3">
    <name type="scientific">Jannaschia aquimarina</name>
    <dbReference type="NCBI Taxonomy" id="935700"/>
    <lineage>
        <taxon>Bacteria</taxon>
        <taxon>Pseudomonadati</taxon>
        <taxon>Pseudomonadota</taxon>
        <taxon>Alphaproteobacteria</taxon>
        <taxon>Rhodobacterales</taxon>
        <taxon>Roseobacteraceae</taxon>
        <taxon>Jannaschia</taxon>
    </lineage>
</organism>
<evidence type="ECO:0000256" key="1">
    <source>
        <dbReference type="SAM" id="Phobius"/>
    </source>
</evidence>
<dbReference type="STRING" id="935700.jaqu_08480"/>
<dbReference type="AlphaFoldDB" id="A0A0D1DBS0"/>
<evidence type="ECO:0000313" key="3">
    <source>
        <dbReference type="Proteomes" id="UP000032232"/>
    </source>
</evidence>
<proteinExistence type="predicted"/>
<keyword evidence="1" id="KW-1133">Transmembrane helix</keyword>
<dbReference type="Proteomes" id="UP000032232">
    <property type="component" value="Unassembled WGS sequence"/>
</dbReference>
<dbReference type="EMBL" id="JYFE01000018">
    <property type="protein sequence ID" value="KIT17433.1"/>
    <property type="molecule type" value="Genomic_DNA"/>
</dbReference>
<feature type="transmembrane region" description="Helical" evidence="1">
    <location>
        <begin position="25"/>
        <end position="43"/>
    </location>
</feature>
<dbReference type="PATRIC" id="fig|935700.4.peg.892"/>
<dbReference type="RefSeq" id="WP_043917701.1">
    <property type="nucleotide sequence ID" value="NZ_FZPF01000008.1"/>
</dbReference>
<accession>A0A0D1DBS0</accession>
<keyword evidence="1" id="KW-0472">Membrane</keyword>
<keyword evidence="1" id="KW-0812">Transmembrane</keyword>